<keyword evidence="2" id="KW-1185">Reference proteome</keyword>
<gene>
    <name evidence="1" type="ORF">JAAARDRAFT_59763</name>
</gene>
<dbReference type="Proteomes" id="UP000027265">
    <property type="component" value="Unassembled WGS sequence"/>
</dbReference>
<sequence>MSLYPARDIDPDSDAPVEERVWDCLQSTQDPRITSQDKLSLNEFVEVRYTTNRSTHASRCTVPPTNTLSYPVARENLYPPGSLSGQYQTLSVYARWRPECTASSQNLTCTAARTPPIANGEKFLRGPRPFNSQALLVPRILSVTSNIQRVYVRDQLSTIKLANGLKVDVELPIFPA</sequence>
<protein>
    <submittedName>
        <fullName evidence="1">Uncharacterized protein</fullName>
    </submittedName>
</protein>
<dbReference type="HOGENOM" id="CLU_1525366_0_0_1"/>
<dbReference type="AlphaFoldDB" id="A0A067PPR0"/>
<organism evidence="1 2">
    <name type="scientific">Jaapia argillacea MUCL 33604</name>
    <dbReference type="NCBI Taxonomy" id="933084"/>
    <lineage>
        <taxon>Eukaryota</taxon>
        <taxon>Fungi</taxon>
        <taxon>Dikarya</taxon>
        <taxon>Basidiomycota</taxon>
        <taxon>Agaricomycotina</taxon>
        <taxon>Agaricomycetes</taxon>
        <taxon>Agaricomycetidae</taxon>
        <taxon>Jaapiales</taxon>
        <taxon>Jaapiaceae</taxon>
        <taxon>Jaapia</taxon>
    </lineage>
</organism>
<dbReference type="EMBL" id="KL197724">
    <property type="protein sequence ID" value="KDQ55795.1"/>
    <property type="molecule type" value="Genomic_DNA"/>
</dbReference>
<dbReference type="InParanoid" id="A0A067PPR0"/>
<name>A0A067PPR0_9AGAM</name>
<evidence type="ECO:0000313" key="1">
    <source>
        <dbReference type="EMBL" id="KDQ55795.1"/>
    </source>
</evidence>
<accession>A0A067PPR0</accession>
<evidence type="ECO:0000313" key="2">
    <source>
        <dbReference type="Proteomes" id="UP000027265"/>
    </source>
</evidence>
<proteinExistence type="predicted"/>
<reference evidence="2" key="1">
    <citation type="journal article" date="2014" name="Proc. Natl. Acad. Sci. U.S.A.">
        <title>Extensive sampling of basidiomycete genomes demonstrates inadequacy of the white-rot/brown-rot paradigm for wood decay fungi.</title>
        <authorList>
            <person name="Riley R."/>
            <person name="Salamov A.A."/>
            <person name="Brown D.W."/>
            <person name="Nagy L.G."/>
            <person name="Floudas D."/>
            <person name="Held B.W."/>
            <person name="Levasseur A."/>
            <person name="Lombard V."/>
            <person name="Morin E."/>
            <person name="Otillar R."/>
            <person name="Lindquist E.A."/>
            <person name="Sun H."/>
            <person name="LaButti K.M."/>
            <person name="Schmutz J."/>
            <person name="Jabbour D."/>
            <person name="Luo H."/>
            <person name="Baker S.E."/>
            <person name="Pisabarro A.G."/>
            <person name="Walton J.D."/>
            <person name="Blanchette R.A."/>
            <person name="Henrissat B."/>
            <person name="Martin F."/>
            <person name="Cullen D."/>
            <person name="Hibbett D.S."/>
            <person name="Grigoriev I.V."/>
        </authorList>
    </citation>
    <scope>NUCLEOTIDE SEQUENCE [LARGE SCALE GENOMIC DNA]</scope>
    <source>
        <strain evidence="2">MUCL 33604</strain>
    </source>
</reference>